<dbReference type="EMBL" id="MU275925">
    <property type="protein sequence ID" value="KAI0046444.1"/>
    <property type="molecule type" value="Genomic_DNA"/>
</dbReference>
<dbReference type="Proteomes" id="UP000814033">
    <property type="component" value="Unassembled WGS sequence"/>
</dbReference>
<accession>A0ACB8RQK7</accession>
<protein>
    <submittedName>
        <fullName evidence="1">Uncharacterized protein</fullName>
    </submittedName>
</protein>
<reference evidence="1" key="2">
    <citation type="journal article" date="2022" name="New Phytol.">
        <title>Evolutionary transition to the ectomycorrhizal habit in the genomes of a hyperdiverse lineage of mushroom-forming fungi.</title>
        <authorList>
            <person name="Looney B."/>
            <person name="Miyauchi S."/>
            <person name="Morin E."/>
            <person name="Drula E."/>
            <person name="Courty P.E."/>
            <person name="Kohler A."/>
            <person name="Kuo A."/>
            <person name="LaButti K."/>
            <person name="Pangilinan J."/>
            <person name="Lipzen A."/>
            <person name="Riley R."/>
            <person name="Andreopoulos W."/>
            <person name="He G."/>
            <person name="Johnson J."/>
            <person name="Nolan M."/>
            <person name="Tritt A."/>
            <person name="Barry K.W."/>
            <person name="Grigoriev I.V."/>
            <person name="Nagy L.G."/>
            <person name="Hibbett D."/>
            <person name="Henrissat B."/>
            <person name="Matheny P.B."/>
            <person name="Labbe J."/>
            <person name="Martin F.M."/>
        </authorList>
    </citation>
    <scope>NUCLEOTIDE SEQUENCE</scope>
    <source>
        <strain evidence="1">FP105234-sp</strain>
    </source>
</reference>
<proteinExistence type="predicted"/>
<name>A0ACB8RQK7_9AGAM</name>
<organism evidence="1 2">
    <name type="scientific">Auriscalpium vulgare</name>
    <dbReference type="NCBI Taxonomy" id="40419"/>
    <lineage>
        <taxon>Eukaryota</taxon>
        <taxon>Fungi</taxon>
        <taxon>Dikarya</taxon>
        <taxon>Basidiomycota</taxon>
        <taxon>Agaricomycotina</taxon>
        <taxon>Agaricomycetes</taxon>
        <taxon>Russulales</taxon>
        <taxon>Auriscalpiaceae</taxon>
        <taxon>Auriscalpium</taxon>
    </lineage>
</organism>
<sequence length="311" mass="35088">MSNHQQTVTSTFEQSISDIQLSKDFFLAAFSILLYDHVCTLALEIETFWKKRKTCLYGQTRYYTPAAMSVVAFAFFSTSMTFERCRHWMYFLPIACTLGLMALSGVLMAIRIYAMWNRNQIIFFGLLMYLAVEFAVGVWSTTRPGGEPFPFLLDNHQFHYCVFVGPTIAGRPSTYIFIFMDLAYNSVVFILTVSRTIYVHNIVGRANASGRPNLLQSLAKDGAVYFGGIFAINFIWAMIILTGRVGIHALLAIMTVVLVSRITLNLRLVVHGPPRVEERTIDGIPMATITAQRQHSKFPQTSPDDVESLSN</sequence>
<keyword evidence="2" id="KW-1185">Reference proteome</keyword>
<comment type="caution">
    <text evidence="1">The sequence shown here is derived from an EMBL/GenBank/DDBJ whole genome shotgun (WGS) entry which is preliminary data.</text>
</comment>
<reference evidence="1" key="1">
    <citation type="submission" date="2021-02" db="EMBL/GenBank/DDBJ databases">
        <authorList>
            <consortium name="DOE Joint Genome Institute"/>
            <person name="Ahrendt S."/>
            <person name="Looney B.P."/>
            <person name="Miyauchi S."/>
            <person name="Morin E."/>
            <person name="Drula E."/>
            <person name="Courty P.E."/>
            <person name="Chicoki N."/>
            <person name="Fauchery L."/>
            <person name="Kohler A."/>
            <person name="Kuo A."/>
            <person name="Labutti K."/>
            <person name="Pangilinan J."/>
            <person name="Lipzen A."/>
            <person name="Riley R."/>
            <person name="Andreopoulos W."/>
            <person name="He G."/>
            <person name="Johnson J."/>
            <person name="Barry K.W."/>
            <person name="Grigoriev I.V."/>
            <person name="Nagy L."/>
            <person name="Hibbett D."/>
            <person name="Henrissat B."/>
            <person name="Matheny P.B."/>
            <person name="Labbe J."/>
            <person name="Martin F."/>
        </authorList>
    </citation>
    <scope>NUCLEOTIDE SEQUENCE</scope>
    <source>
        <strain evidence="1">FP105234-sp</strain>
    </source>
</reference>
<evidence type="ECO:0000313" key="2">
    <source>
        <dbReference type="Proteomes" id="UP000814033"/>
    </source>
</evidence>
<evidence type="ECO:0000313" key="1">
    <source>
        <dbReference type="EMBL" id="KAI0046444.1"/>
    </source>
</evidence>
<gene>
    <name evidence="1" type="ORF">FA95DRAFT_1560077</name>
</gene>